<feature type="compositionally biased region" description="Low complexity" evidence="2">
    <location>
        <begin position="549"/>
        <end position="568"/>
    </location>
</feature>
<dbReference type="OrthoDB" id="276323at2759"/>
<dbReference type="InterPro" id="IPR008862">
    <property type="entry name" value="Tcp11"/>
</dbReference>
<feature type="compositionally biased region" description="Basic and acidic residues" evidence="2">
    <location>
        <begin position="666"/>
        <end position="676"/>
    </location>
</feature>
<dbReference type="GO" id="GO:0010737">
    <property type="term" value="P:protein kinase A signaling"/>
    <property type="evidence" value="ECO:0007669"/>
    <property type="project" value="TreeGrafter"/>
</dbReference>
<reference evidence="3 4" key="1">
    <citation type="journal article" date="2015" name="Sci. Rep.">
        <title>Chromosome-level genome map provides insights into diverse defense mechanisms in the medicinal fungus Ganoderma sinense.</title>
        <authorList>
            <person name="Zhu Y."/>
            <person name="Xu J."/>
            <person name="Sun C."/>
            <person name="Zhou S."/>
            <person name="Xu H."/>
            <person name="Nelson D.R."/>
            <person name="Qian J."/>
            <person name="Song J."/>
            <person name="Luo H."/>
            <person name="Xiang L."/>
            <person name="Li Y."/>
            <person name="Xu Z."/>
            <person name="Ji A."/>
            <person name="Wang L."/>
            <person name="Lu S."/>
            <person name="Hayward A."/>
            <person name="Sun W."/>
            <person name="Li X."/>
            <person name="Schwartz D.C."/>
            <person name="Wang Y."/>
            <person name="Chen S."/>
        </authorList>
    </citation>
    <scope>NUCLEOTIDE SEQUENCE [LARGE SCALE GENOMIC DNA]</scope>
    <source>
        <strain evidence="3 4">ZZ0214-1</strain>
    </source>
</reference>
<keyword evidence="4" id="KW-1185">Reference proteome</keyword>
<proteinExistence type="inferred from homology"/>
<evidence type="ECO:0000256" key="2">
    <source>
        <dbReference type="SAM" id="MobiDB-lite"/>
    </source>
</evidence>
<evidence type="ECO:0008006" key="5">
    <source>
        <dbReference type="Google" id="ProtNLM"/>
    </source>
</evidence>
<feature type="region of interest" description="Disordered" evidence="2">
    <location>
        <begin position="647"/>
        <end position="676"/>
    </location>
</feature>
<evidence type="ECO:0000313" key="3">
    <source>
        <dbReference type="EMBL" id="PIL22542.1"/>
    </source>
</evidence>
<feature type="compositionally biased region" description="Low complexity" evidence="2">
    <location>
        <begin position="157"/>
        <end position="177"/>
    </location>
</feature>
<protein>
    <recommendedName>
        <fullName evidence="5">Tcp11-domain-containing protein</fullName>
    </recommendedName>
</protein>
<feature type="compositionally biased region" description="Pro residues" evidence="2">
    <location>
        <begin position="699"/>
        <end position="712"/>
    </location>
</feature>
<accession>A0A2G8RM09</accession>
<feature type="compositionally biased region" description="Pro residues" evidence="2">
    <location>
        <begin position="52"/>
        <end position="61"/>
    </location>
</feature>
<dbReference type="STRING" id="1077348.A0A2G8RM09"/>
<gene>
    <name evidence="3" type="ORF">GSI_15231</name>
</gene>
<feature type="compositionally biased region" description="Basic residues" evidence="2">
    <location>
        <begin position="119"/>
        <end position="135"/>
    </location>
</feature>
<dbReference type="PANTHER" id="PTHR12832">
    <property type="entry name" value="TESTIS-SPECIFIC PROTEIN PBS13 T-COMPLEX 11"/>
    <property type="match status" value="1"/>
</dbReference>
<name>A0A2G8RM09_9APHY</name>
<feature type="compositionally biased region" description="Low complexity" evidence="2">
    <location>
        <begin position="790"/>
        <end position="800"/>
    </location>
</feature>
<dbReference type="Pfam" id="PF05794">
    <property type="entry name" value="Tcp11"/>
    <property type="match status" value="1"/>
</dbReference>
<feature type="compositionally biased region" description="Low complexity" evidence="2">
    <location>
        <begin position="768"/>
        <end position="778"/>
    </location>
</feature>
<feature type="compositionally biased region" description="Basic and acidic residues" evidence="2">
    <location>
        <begin position="1"/>
        <end position="10"/>
    </location>
</feature>
<feature type="region of interest" description="Disordered" evidence="2">
    <location>
        <begin position="549"/>
        <end position="569"/>
    </location>
</feature>
<feature type="region of interest" description="Disordered" evidence="2">
    <location>
        <begin position="768"/>
        <end position="803"/>
    </location>
</feature>
<feature type="compositionally biased region" description="Low complexity" evidence="2">
    <location>
        <begin position="651"/>
        <end position="665"/>
    </location>
</feature>
<dbReference type="Proteomes" id="UP000230002">
    <property type="component" value="Unassembled WGS sequence"/>
</dbReference>
<organism evidence="3 4">
    <name type="scientific">Ganoderma sinense ZZ0214-1</name>
    <dbReference type="NCBI Taxonomy" id="1077348"/>
    <lineage>
        <taxon>Eukaryota</taxon>
        <taxon>Fungi</taxon>
        <taxon>Dikarya</taxon>
        <taxon>Basidiomycota</taxon>
        <taxon>Agaricomycotina</taxon>
        <taxon>Agaricomycetes</taxon>
        <taxon>Polyporales</taxon>
        <taxon>Polyporaceae</taxon>
        <taxon>Ganoderma</taxon>
    </lineage>
</organism>
<comment type="similarity">
    <text evidence="1">Belongs to the TCP11 family.</text>
</comment>
<sequence length="871" mass="95065">MDDLAHESRPIHSLNRKRKADQDDHNVSSSPPDPPSAPDAMLIDPQATPRCPADPPAPGPSTAPWQIARSSQGMSPWHQTSHPSCATPSYIAPRLREGQPSPKRLRIEIPCTPPGSPLRARRPHRTVSRQPGRQRRPGETRDTGIVSATEPGPSRGSLLRTASLPAPSSSSRSVPVSPVEPTPISPHIPPHQPPINRETLKELDLEAILRNPQLRHDLLFDSGLQFRPTSSRRKRDLADNYWLAIVRELECGCTCTTLDTSGRLTERRCACSVLSMPIDRPLIAFSQGSGSMMTVRTPSRIRPLLSELLEVLVSIIQPPQPPTTRPPELLFPPPPQHPQFQQNVAHVALLRQLLDPDLIQQEIDHGLFDPSGVFQAIGDIIRCHCAPMRDAAVDQMVELARSCAPGGSGTKLDAVRAIRMCFEIMELMKLDVANHQLQTLRPYLVRTAAQYEIRTFQETRREGQQTTLQRTRAWLRSAYREAAESSALHAQKFLKQSYQNRVTVAVVKAVVNLIFDPPAVPPPSSVPSSSTSTPAPSVVSTLTISSPPLAASRSHSSSSSGSSSSSSSQFAGFPETFFLDYGRLATLSTDAADFTALYMLLMLYRQLVHSHSHRQPQGARTQVTTDELLKLKKEIWEIGPTHLGLCYLQNRPRPGSSGSRSSSSSSRHERDREAELKKWRSDIGDVVLQVARRATEPRSSPPSPQNPAPEPPVTTGNAETLRVPEASVLNLANSWAQSHLRDDSPLSTLMKKRVRECVEEAVLDAVLSSSTSSSTTSCPPSPSEPDRPSENSAESQSTSSGLEPLMPEIRHLAERAAKLVSIHTNVYGALYAHPAFLGLDEAETQSDAIPVPVATLGLFSATLPAPAPASA</sequence>
<feature type="compositionally biased region" description="Pro residues" evidence="2">
    <location>
        <begin position="178"/>
        <end position="193"/>
    </location>
</feature>
<dbReference type="AlphaFoldDB" id="A0A2G8RM09"/>
<feature type="region of interest" description="Disordered" evidence="2">
    <location>
        <begin position="1"/>
        <end position="195"/>
    </location>
</feature>
<evidence type="ECO:0000256" key="1">
    <source>
        <dbReference type="ARBA" id="ARBA00010954"/>
    </source>
</evidence>
<comment type="caution">
    <text evidence="3">The sequence shown here is derived from an EMBL/GenBank/DDBJ whole genome shotgun (WGS) entry which is preliminary data.</text>
</comment>
<dbReference type="EMBL" id="AYKW01000069">
    <property type="protein sequence ID" value="PIL22542.1"/>
    <property type="molecule type" value="Genomic_DNA"/>
</dbReference>
<dbReference type="PANTHER" id="PTHR12832:SF11">
    <property type="entry name" value="LD23868P"/>
    <property type="match status" value="1"/>
</dbReference>
<evidence type="ECO:0000313" key="4">
    <source>
        <dbReference type="Proteomes" id="UP000230002"/>
    </source>
</evidence>
<feature type="region of interest" description="Disordered" evidence="2">
    <location>
        <begin position="693"/>
        <end position="717"/>
    </location>
</feature>
<feature type="compositionally biased region" description="Polar residues" evidence="2">
    <location>
        <begin position="68"/>
        <end position="87"/>
    </location>
</feature>